<keyword evidence="3" id="KW-1185">Reference proteome</keyword>
<evidence type="ECO:0008006" key="4">
    <source>
        <dbReference type="Google" id="ProtNLM"/>
    </source>
</evidence>
<feature type="transmembrane region" description="Helical" evidence="1">
    <location>
        <begin position="86"/>
        <end position="109"/>
    </location>
</feature>
<comment type="caution">
    <text evidence="2">The sequence shown here is derived from an EMBL/GenBank/DDBJ whole genome shotgun (WGS) entry which is preliminary data.</text>
</comment>
<feature type="transmembrane region" description="Helical" evidence="1">
    <location>
        <begin position="53"/>
        <end position="74"/>
    </location>
</feature>
<keyword evidence="1" id="KW-0472">Membrane</keyword>
<dbReference type="AlphaFoldDB" id="A0AAD5MRW6"/>
<dbReference type="Proteomes" id="UP001196413">
    <property type="component" value="Unassembled WGS sequence"/>
</dbReference>
<keyword evidence="1" id="KW-0812">Transmembrane</keyword>
<evidence type="ECO:0000313" key="2">
    <source>
        <dbReference type="EMBL" id="KAJ1363620.1"/>
    </source>
</evidence>
<sequence>MVEHAPPDRVESSHVSILCDDGCDVCSIRNNLHKIRTSQQNVAGRVLKEEKNFLIQTIPLSVLIAIEVVMFKFIPILGVTGHRRFIVVGIENLIIIANLVVSPVLLLTFNRDVQKMASDVFRSFH</sequence>
<proteinExistence type="predicted"/>
<name>A0AAD5MRW6_PARTN</name>
<accession>A0AAD5MRW6</accession>
<evidence type="ECO:0000313" key="3">
    <source>
        <dbReference type="Proteomes" id="UP001196413"/>
    </source>
</evidence>
<dbReference type="EMBL" id="JAHQIW010004776">
    <property type="protein sequence ID" value="KAJ1363620.1"/>
    <property type="molecule type" value="Genomic_DNA"/>
</dbReference>
<evidence type="ECO:0000256" key="1">
    <source>
        <dbReference type="SAM" id="Phobius"/>
    </source>
</evidence>
<gene>
    <name evidence="2" type="ORF">KIN20_023528</name>
</gene>
<reference evidence="2" key="1">
    <citation type="submission" date="2021-06" db="EMBL/GenBank/DDBJ databases">
        <title>Parelaphostrongylus tenuis whole genome reference sequence.</title>
        <authorList>
            <person name="Garwood T.J."/>
            <person name="Larsen P.A."/>
            <person name="Fountain-Jones N.M."/>
            <person name="Garbe J.R."/>
            <person name="Macchietto M.G."/>
            <person name="Kania S.A."/>
            <person name="Gerhold R.W."/>
            <person name="Richards J.E."/>
            <person name="Wolf T.M."/>
        </authorList>
    </citation>
    <scope>NUCLEOTIDE SEQUENCE</scope>
    <source>
        <strain evidence="2">MNPRO001-30</strain>
        <tissue evidence="2">Meninges</tissue>
    </source>
</reference>
<protein>
    <recommendedName>
        <fullName evidence="4">G-protein coupled receptors family 1 profile domain-containing protein</fullName>
    </recommendedName>
</protein>
<organism evidence="2 3">
    <name type="scientific">Parelaphostrongylus tenuis</name>
    <name type="common">Meningeal worm</name>
    <dbReference type="NCBI Taxonomy" id="148309"/>
    <lineage>
        <taxon>Eukaryota</taxon>
        <taxon>Metazoa</taxon>
        <taxon>Ecdysozoa</taxon>
        <taxon>Nematoda</taxon>
        <taxon>Chromadorea</taxon>
        <taxon>Rhabditida</taxon>
        <taxon>Rhabditina</taxon>
        <taxon>Rhabditomorpha</taxon>
        <taxon>Strongyloidea</taxon>
        <taxon>Metastrongylidae</taxon>
        <taxon>Parelaphostrongylus</taxon>
    </lineage>
</organism>
<keyword evidence="1" id="KW-1133">Transmembrane helix</keyword>